<dbReference type="Pfam" id="PF02104">
    <property type="entry name" value="SURF1"/>
    <property type="match status" value="1"/>
</dbReference>
<dbReference type="CDD" id="cd06662">
    <property type="entry name" value="SURF1"/>
    <property type="match status" value="1"/>
</dbReference>
<protein>
    <recommendedName>
        <fullName evidence="6">SURF1-like protein</fullName>
    </recommendedName>
</protein>
<dbReference type="Proteomes" id="UP000287022">
    <property type="component" value="Unassembled WGS sequence"/>
</dbReference>
<dbReference type="GO" id="GO:0005886">
    <property type="term" value="C:plasma membrane"/>
    <property type="evidence" value="ECO:0007669"/>
    <property type="project" value="UniProtKB-SubCell"/>
</dbReference>
<sequence length="244" mass="27681">MLMRISTLLIVGLTVLTIASLVKLGFWQLDRAAEKQQLFDDFEHAMHSADNADLLTLPTDTANLTRFQPVRLTGSFHPTYLLLDNQIYQGRVGYQVIGLLESAARNTLQPVNLGWVAADYDRNQVPQVLLPQGNIEITGWWYPPNQKGIQLAQQLVEPFDQAFRIQKAEFEILSTEFEQPIAPAMILLAESADLGWPRHWQPAVMPPEKHQAYALQWFSLALAAVIVVFFVRRSQIKTKKKECA</sequence>
<comment type="subcellular location">
    <subcellularLocation>
        <location evidence="6">Cell membrane</location>
        <topology evidence="6">Multi-pass membrane protein</topology>
    </subcellularLocation>
    <subcellularLocation>
        <location evidence="1">Membrane</location>
    </subcellularLocation>
</comment>
<dbReference type="EMBL" id="PIQE01000001">
    <property type="protein sequence ID" value="RUO74825.1"/>
    <property type="molecule type" value="Genomic_DNA"/>
</dbReference>
<accession>A0A432ZA60</accession>
<evidence type="ECO:0000256" key="1">
    <source>
        <dbReference type="ARBA" id="ARBA00004370"/>
    </source>
</evidence>
<name>A0A432ZA60_9GAMM</name>
<comment type="caution">
    <text evidence="6">Lacks conserved residue(s) required for the propagation of feature annotation.</text>
</comment>
<evidence type="ECO:0000256" key="6">
    <source>
        <dbReference type="RuleBase" id="RU363076"/>
    </source>
</evidence>
<keyword evidence="8" id="KW-1185">Reference proteome</keyword>
<dbReference type="InterPro" id="IPR045214">
    <property type="entry name" value="Surf1/Surf4"/>
</dbReference>
<evidence type="ECO:0000256" key="2">
    <source>
        <dbReference type="ARBA" id="ARBA00007165"/>
    </source>
</evidence>
<dbReference type="STRING" id="1122124.GCA_000423165_00273"/>
<evidence type="ECO:0000256" key="4">
    <source>
        <dbReference type="ARBA" id="ARBA00022989"/>
    </source>
</evidence>
<dbReference type="InterPro" id="IPR002994">
    <property type="entry name" value="Surf1/Shy1"/>
</dbReference>
<dbReference type="PANTHER" id="PTHR23427:SF2">
    <property type="entry name" value="SURFEIT LOCUS PROTEIN 1"/>
    <property type="match status" value="1"/>
</dbReference>
<comment type="caution">
    <text evidence="7">The sequence shown here is derived from an EMBL/GenBank/DDBJ whole genome shotgun (WGS) entry which is preliminary data.</text>
</comment>
<evidence type="ECO:0000313" key="7">
    <source>
        <dbReference type="EMBL" id="RUO74825.1"/>
    </source>
</evidence>
<keyword evidence="3 6" id="KW-0812">Transmembrane</keyword>
<dbReference type="PANTHER" id="PTHR23427">
    <property type="entry name" value="SURFEIT LOCUS PROTEIN"/>
    <property type="match status" value="1"/>
</dbReference>
<keyword evidence="4 6" id="KW-1133">Transmembrane helix</keyword>
<keyword evidence="6" id="KW-1003">Cell membrane</keyword>
<comment type="similarity">
    <text evidence="2 6">Belongs to the SURF1 family.</text>
</comment>
<organism evidence="7 8">
    <name type="scientific">Pseudidiomarina sediminum</name>
    <dbReference type="NCBI Taxonomy" id="431675"/>
    <lineage>
        <taxon>Bacteria</taxon>
        <taxon>Pseudomonadati</taxon>
        <taxon>Pseudomonadota</taxon>
        <taxon>Gammaproteobacteria</taxon>
        <taxon>Alteromonadales</taxon>
        <taxon>Idiomarinaceae</taxon>
        <taxon>Pseudidiomarina</taxon>
    </lineage>
</organism>
<evidence type="ECO:0000256" key="5">
    <source>
        <dbReference type="ARBA" id="ARBA00023136"/>
    </source>
</evidence>
<proteinExistence type="inferred from homology"/>
<gene>
    <name evidence="7" type="ORF">CWI80_05705</name>
</gene>
<dbReference type="PROSITE" id="PS50895">
    <property type="entry name" value="SURF1"/>
    <property type="match status" value="1"/>
</dbReference>
<keyword evidence="5 6" id="KW-0472">Membrane</keyword>
<evidence type="ECO:0000313" key="8">
    <source>
        <dbReference type="Proteomes" id="UP000287022"/>
    </source>
</evidence>
<evidence type="ECO:0000256" key="3">
    <source>
        <dbReference type="ARBA" id="ARBA00022692"/>
    </source>
</evidence>
<dbReference type="AlphaFoldDB" id="A0A432ZA60"/>
<feature type="transmembrane region" description="Helical" evidence="6">
    <location>
        <begin position="213"/>
        <end position="231"/>
    </location>
</feature>
<reference evidence="8" key="1">
    <citation type="journal article" date="2018" name="Front. Microbiol.">
        <title>Genome-Based Analysis Reveals the Taxonomy and Diversity of the Family Idiomarinaceae.</title>
        <authorList>
            <person name="Liu Y."/>
            <person name="Lai Q."/>
            <person name="Shao Z."/>
        </authorList>
    </citation>
    <scope>NUCLEOTIDE SEQUENCE [LARGE SCALE GENOMIC DNA]</scope>
    <source>
        <strain evidence="8">c121</strain>
    </source>
</reference>